<proteinExistence type="inferred from homology"/>
<dbReference type="PANTHER" id="PTHR43320">
    <property type="entry name" value="SUGAR KINASE"/>
    <property type="match status" value="1"/>
</dbReference>
<dbReference type="Gene3D" id="3.40.1190.20">
    <property type="match status" value="1"/>
</dbReference>
<dbReference type="SUPFAM" id="SSF53613">
    <property type="entry name" value="Ribokinase-like"/>
    <property type="match status" value="1"/>
</dbReference>
<protein>
    <submittedName>
        <fullName evidence="5">PfkB domain protein</fullName>
    </submittedName>
</protein>
<evidence type="ECO:0000256" key="1">
    <source>
        <dbReference type="ARBA" id="ARBA00010688"/>
    </source>
</evidence>
<comment type="similarity">
    <text evidence="1">Belongs to the carbohydrate kinase PfkB family.</text>
</comment>
<dbReference type="PANTHER" id="PTHR43320:SF2">
    <property type="entry name" value="2-DEHYDRO-3-DEOXYGLUCONOKINASE_2-DEHYDRO-3-DEOXYGALACTONOKINASE"/>
    <property type="match status" value="1"/>
</dbReference>
<dbReference type="InterPro" id="IPR011611">
    <property type="entry name" value="PfkB_dom"/>
</dbReference>
<dbReference type="InterPro" id="IPR029056">
    <property type="entry name" value="Ribokinase-like"/>
</dbReference>
<reference evidence="5" key="1">
    <citation type="submission" date="2018-07" db="EMBL/GenBank/DDBJ databases">
        <authorList>
            <consortium name="Genoscope - CEA"/>
            <person name="William W."/>
        </authorList>
    </citation>
    <scope>NUCLEOTIDE SEQUENCE</scope>
    <source>
        <strain evidence="5">IK1</strain>
    </source>
</reference>
<dbReference type="AlphaFoldDB" id="A0A653A0E9"/>
<keyword evidence="2" id="KW-0808">Transferase</keyword>
<dbReference type="CDD" id="cd01166">
    <property type="entry name" value="KdgK"/>
    <property type="match status" value="1"/>
</dbReference>
<dbReference type="GO" id="GO:0016301">
    <property type="term" value="F:kinase activity"/>
    <property type="evidence" value="ECO:0007669"/>
    <property type="project" value="UniProtKB-KW"/>
</dbReference>
<evidence type="ECO:0000256" key="3">
    <source>
        <dbReference type="ARBA" id="ARBA00022777"/>
    </source>
</evidence>
<evidence type="ECO:0000256" key="2">
    <source>
        <dbReference type="ARBA" id="ARBA00022679"/>
    </source>
</evidence>
<feature type="domain" description="Carbohydrate kinase PfkB" evidence="4">
    <location>
        <begin position="7"/>
        <end position="336"/>
    </location>
</feature>
<dbReference type="Pfam" id="PF00294">
    <property type="entry name" value="PfkB"/>
    <property type="match status" value="1"/>
</dbReference>
<keyword evidence="3" id="KW-0418">Kinase</keyword>
<gene>
    <name evidence="5" type="ORF">TRIP_E70008</name>
</gene>
<dbReference type="InterPro" id="IPR052700">
    <property type="entry name" value="Carb_kinase_PfkB-like"/>
</dbReference>
<evidence type="ECO:0000259" key="4">
    <source>
        <dbReference type="Pfam" id="PF00294"/>
    </source>
</evidence>
<evidence type="ECO:0000313" key="5">
    <source>
        <dbReference type="EMBL" id="VBB41141.1"/>
    </source>
</evidence>
<organism evidence="5">
    <name type="scientific">uncultured Spirochaetota bacterium</name>
    <dbReference type="NCBI Taxonomy" id="460511"/>
    <lineage>
        <taxon>Bacteria</taxon>
        <taxon>Pseudomonadati</taxon>
        <taxon>Spirochaetota</taxon>
        <taxon>environmental samples</taxon>
    </lineage>
</organism>
<dbReference type="EMBL" id="UPXP01000036">
    <property type="protein sequence ID" value="VBB41141.1"/>
    <property type="molecule type" value="Genomic_DNA"/>
</dbReference>
<name>A0A653A0E9_9SPIR</name>
<accession>A0A653A0E9</accession>
<sequence length="365" mass="40028">MSKTIGFGEIMGRINMPQHKRFIQGLPGSIELTFAGAESNVCVAIRLLGQQAAFVTALPKNDIADACIMTLQRIGVDVSNVLRVDEGRLGLYFVENGANQRPGKVIYDRGNASISIVSSDRYEWDTIFKDATWFHISGITPALSATAAETSIDAVRKAKDNGCIVSCDLNFRKKLWKWDTVLSSRELARKVMAKILPYVDILIGNEEDAEDVLDIKAGNTEVYSGILDIDRYPDVAKQIHAMFPQIKKVAITLRESISASHNNWGAMLYDTATSIAHFAPMDANGNYCPYEIRDIVDRIGGGDSFSGSLIYALQDVTLNRSDKDTVAFAVAASCLCHSIEGDFNFISREEVLSLANGDASGRVKR</sequence>